<evidence type="ECO:0000313" key="3">
    <source>
        <dbReference type="EMBL" id="KAF9534743.1"/>
    </source>
</evidence>
<keyword evidence="4" id="KW-1185">Reference proteome</keyword>
<dbReference type="AlphaFoldDB" id="A0A9P6ERG7"/>
<evidence type="ECO:0000256" key="1">
    <source>
        <dbReference type="SAM" id="MobiDB-lite"/>
    </source>
</evidence>
<protein>
    <submittedName>
        <fullName evidence="3">Uncharacterized protein</fullName>
    </submittedName>
</protein>
<dbReference type="Proteomes" id="UP000807306">
    <property type="component" value="Unassembled WGS sequence"/>
</dbReference>
<evidence type="ECO:0000256" key="2">
    <source>
        <dbReference type="SAM" id="Phobius"/>
    </source>
</evidence>
<comment type="caution">
    <text evidence="3">The sequence shown here is derived from an EMBL/GenBank/DDBJ whole genome shotgun (WGS) entry which is preliminary data.</text>
</comment>
<organism evidence="3 4">
    <name type="scientific">Crepidotus variabilis</name>
    <dbReference type="NCBI Taxonomy" id="179855"/>
    <lineage>
        <taxon>Eukaryota</taxon>
        <taxon>Fungi</taxon>
        <taxon>Dikarya</taxon>
        <taxon>Basidiomycota</taxon>
        <taxon>Agaricomycotina</taxon>
        <taxon>Agaricomycetes</taxon>
        <taxon>Agaricomycetidae</taxon>
        <taxon>Agaricales</taxon>
        <taxon>Agaricineae</taxon>
        <taxon>Crepidotaceae</taxon>
        <taxon>Crepidotus</taxon>
    </lineage>
</organism>
<keyword evidence="2" id="KW-0472">Membrane</keyword>
<reference evidence="3" key="1">
    <citation type="submission" date="2020-11" db="EMBL/GenBank/DDBJ databases">
        <authorList>
            <consortium name="DOE Joint Genome Institute"/>
            <person name="Ahrendt S."/>
            <person name="Riley R."/>
            <person name="Andreopoulos W."/>
            <person name="Labutti K."/>
            <person name="Pangilinan J."/>
            <person name="Ruiz-Duenas F.J."/>
            <person name="Barrasa J.M."/>
            <person name="Sanchez-Garcia M."/>
            <person name="Camarero S."/>
            <person name="Miyauchi S."/>
            <person name="Serrano A."/>
            <person name="Linde D."/>
            <person name="Babiker R."/>
            <person name="Drula E."/>
            <person name="Ayuso-Fernandez I."/>
            <person name="Pacheco R."/>
            <person name="Padilla G."/>
            <person name="Ferreira P."/>
            <person name="Barriuso J."/>
            <person name="Kellner H."/>
            <person name="Castanera R."/>
            <person name="Alfaro M."/>
            <person name="Ramirez L."/>
            <person name="Pisabarro A.G."/>
            <person name="Kuo A."/>
            <person name="Tritt A."/>
            <person name="Lipzen A."/>
            <person name="He G."/>
            <person name="Yan M."/>
            <person name="Ng V."/>
            <person name="Cullen D."/>
            <person name="Martin F."/>
            <person name="Rosso M.-N."/>
            <person name="Henrissat B."/>
            <person name="Hibbett D."/>
            <person name="Martinez A.T."/>
            <person name="Grigoriev I.V."/>
        </authorList>
    </citation>
    <scope>NUCLEOTIDE SEQUENCE</scope>
    <source>
        <strain evidence="3">CBS 506.95</strain>
    </source>
</reference>
<feature type="compositionally biased region" description="Low complexity" evidence="1">
    <location>
        <begin position="14"/>
        <end position="111"/>
    </location>
</feature>
<name>A0A9P6ERG7_9AGAR</name>
<feature type="region of interest" description="Disordered" evidence="1">
    <location>
        <begin position="1"/>
        <end position="111"/>
    </location>
</feature>
<keyword evidence="2" id="KW-1133">Transmembrane helix</keyword>
<dbReference type="OrthoDB" id="3066012at2759"/>
<accession>A0A9P6ERG7</accession>
<dbReference type="EMBL" id="MU157825">
    <property type="protein sequence ID" value="KAF9534743.1"/>
    <property type="molecule type" value="Genomic_DNA"/>
</dbReference>
<proteinExistence type="predicted"/>
<feature type="transmembrane region" description="Helical" evidence="2">
    <location>
        <begin position="161"/>
        <end position="184"/>
    </location>
</feature>
<gene>
    <name evidence="3" type="ORF">CPB83DRAFT_888714</name>
</gene>
<sequence>MALVRRQAAGSQEPAANPAPTPSASSPSAPVSNATSTSVTSSATTTSSTSRTLPTTSSSSSSSSVMTSTTSSSTSASTTTLPPTTSSSVLTSPSISATSSSLPSPTSRPTLTSTKAATTIMAPDNIVPLGTTTNDVLTSAPPVSNAITGATKSGFMQNKGAVAATFTFSSLIFIAALVAIIVAVMKRRNARKETALHDELFISYVEPADYHSNYRSDSPEPSLNDTPMDPFSRREVVYDAAPEMSQGHSSSNHSHYSHTIPVVQVTPPVQHPDYYNARKYLPPSQTQTAASAVAVKPTTTARLKHVSAQSGYQQSVDSFYGAEQPSGYS</sequence>
<evidence type="ECO:0000313" key="4">
    <source>
        <dbReference type="Proteomes" id="UP000807306"/>
    </source>
</evidence>
<keyword evidence="2" id="KW-0812">Transmembrane</keyword>